<evidence type="ECO:0000313" key="3">
    <source>
        <dbReference type="Proteomes" id="UP001595476"/>
    </source>
</evidence>
<dbReference type="Gene3D" id="3.30.70.270">
    <property type="match status" value="1"/>
</dbReference>
<dbReference type="InterPro" id="IPR000160">
    <property type="entry name" value="GGDEF_dom"/>
</dbReference>
<name>A0ABV7HP32_9GAMM</name>
<dbReference type="Pfam" id="PF01590">
    <property type="entry name" value="GAF"/>
    <property type="match status" value="1"/>
</dbReference>
<dbReference type="SUPFAM" id="SSF55073">
    <property type="entry name" value="Nucleotide cyclase"/>
    <property type="match status" value="1"/>
</dbReference>
<evidence type="ECO:0000259" key="1">
    <source>
        <dbReference type="PROSITE" id="PS50887"/>
    </source>
</evidence>
<dbReference type="SMART" id="SM00267">
    <property type="entry name" value="GGDEF"/>
    <property type="match status" value="1"/>
</dbReference>
<keyword evidence="2" id="KW-0808">Transferase</keyword>
<dbReference type="InterPro" id="IPR029787">
    <property type="entry name" value="Nucleotide_cyclase"/>
</dbReference>
<dbReference type="PANTHER" id="PTHR43102:SF2">
    <property type="entry name" value="GAF DOMAIN-CONTAINING PROTEIN"/>
    <property type="match status" value="1"/>
</dbReference>
<dbReference type="PANTHER" id="PTHR43102">
    <property type="entry name" value="SLR1143 PROTEIN"/>
    <property type="match status" value="1"/>
</dbReference>
<sequence>MGTYPKPENEGDRLNSLRSLKILDTDPEERFDRYTRLCTKLFNVPIALVSLVDSERQWFKSRQGLASQETERRSSFCTRVVLDGAPLVIDDTFEDSRFSECPLVAQPPNVRFYAGYPLFHNDGACLGTLCLMDHQPRAFTDPDLEALHDMATMVERELSAIHLATTCELTHMSNRRGFISLAYQAFSVCVREQIPLSIVFFDLNKFKAINDTYGHAEGDLALKAFSELLKDSFRDSDLVARLGGDEFVALLTSTNASQAQDAVDRFQISVSEYNASSGKDYDLEFSEGAVSVIPDSEDQLEELLARADDLMYQNKKAKA</sequence>
<organism evidence="2 3">
    <name type="scientific">Litoribrevibacter euphylliae</name>
    <dbReference type="NCBI Taxonomy" id="1834034"/>
    <lineage>
        <taxon>Bacteria</taxon>
        <taxon>Pseudomonadati</taxon>
        <taxon>Pseudomonadota</taxon>
        <taxon>Gammaproteobacteria</taxon>
        <taxon>Oceanospirillales</taxon>
        <taxon>Oceanospirillaceae</taxon>
        <taxon>Litoribrevibacter</taxon>
    </lineage>
</organism>
<dbReference type="SUPFAM" id="SSF55781">
    <property type="entry name" value="GAF domain-like"/>
    <property type="match status" value="1"/>
</dbReference>
<dbReference type="InterPro" id="IPR043128">
    <property type="entry name" value="Rev_trsase/Diguanyl_cyclase"/>
</dbReference>
<dbReference type="SMART" id="SM00065">
    <property type="entry name" value="GAF"/>
    <property type="match status" value="1"/>
</dbReference>
<reference evidence="3" key="1">
    <citation type="journal article" date="2019" name="Int. J. Syst. Evol. Microbiol.">
        <title>The Global Catalogue of Microorganisms (GCM) 10K type strain sequencing project: providing services to taxonomists for standard genome sequencing and annotation.</title>
        <authorList>
            <consortium name="The Broad Institute Genomics Platform"/>
            <consortium name="The Broad Institute Genome Sequencing Center for Infectious Disease"/>
            <person name="Wu L."/>
            <person name="Ma J."/>
        </authorList>
    </citation>
    <scope>NUCLEOTIDE SEQUENCE [LARGE SCALE GENOMIC DNA]</scope>
    <source>
        <strain evidence="3">KCTC 52438</strain>
    </source>
</reference>
<protein>
    <submittedName>
        <fullName evidence="2">Diguanylate cyclase domain-containing protein</fullName>
        <ecNumber evidence="2">2.7.7.65</ecNumber>
    </submittedName>
</protein>
<dbReference type="Pfam" id="PF00990">
    <property type="entry name" value="GGDEF"/>
    <property type="match status" value="1"/>
</dbReference>
<comment type="caution">
    <text evidence="2">The sequence shown here is derived from an EMBL/GenBank/DDBJ whole genome shotgun (WGS) entry which is preliminary data.</text>
</comment>
<dbReference type="PROSITE" id="PS50887">
    <property type="entry name" value="GGDEF"/>
    <property type="match status" value="1"/>
</dbReference>
<dbReference type="NCBIfam" id="TIGR00254">
    <property type="entry name" value="GGDEF"/>
    <property type="match status" value="1"/>
</dbReference>
<dbReference type="CDD" id="cd01949">
    <property type="entry name" value="GGDEF"/>
    <property type="match status" value="1"/>
</dbReference>
<accession>A0ABV7HP32</accession>
<dbReference type="Gene3D" id="3.30.450.40">
    <property type="match status" value="1"/>
</dbReference>
<gene>
    <name evidence="2" type="ORF">ACFOEK_20470</name>
</gene>
<dbReference type="EMBL" id="JBHRSZ010000009">
    <property type="protein sequence ID" value="MFC3153427.1"/>
    <property type="molecule type" value="Genomic_DNA"/>
</dbReference>
<dbReference type="GO" id="GO:0052621">
    <property type="term" value="F:diguanylate cyclase activity"/>
    <property type="evidence" value="ECO:0007669"/>
    <property type="project" value="UniProtKB-EC"/>
</dbReference>
<dbReference type="EC" id="2.7.7.65" evidence="2"/>
<evidence type="ECO:0000313" key="2">
    <source>
        <dbReference type="EMBL" id="MFC3153427.1"/>
    </source>
</evidence>
<proteinExistence type="predicted"/>
<dbReference type="InterPro" id="IPR029016">
    <property type="entry name" value="GAF-like_dom_sf"/>
</dbReference>
<dbReference type="Proteomes" id="UP001595476">
    <property type="component" value="Unassembled WGS sequence"/>
</dbReference>
<dbReference type="RefSeq" id="WP_386723347.1">
    <property type="nucleotide sequence ID" value="NZ_JBHRSZ010000009.1"/>
</dbReference>
<dbReference type="InterPro" id="IPR003018">
    <property type="entry name" value="GAF"/>
</dbReference>
<keyword evidence="2" id="KW-0548">Nucleotidyltransferase</keyword>
<keyword evidence="3" id="KW-1185">Reference proteome</keyword>
<feature type="domain" description="GGDEF" evidence="1">
    <location>
        <begin position="194"/>
        <end position="319"/>
    </location>
</feature>